<accession>A0A5N6U0D3</accession>
<dbReference type="Proteomes" id="UP000325780">
    <property type="component" value="Unassembled WGS sequence"/>
</dbReference>
<name>A0A5N6U0D3_ASPAV</name>
<proteinExistence type="predicted"/>
<evidence type="ECO:0000313" key="1">
    <source>
        <dbReference type="EMBL" id="KAE8152004.1"/>
    </source>
</evidence>
<dbReference type="OrthoDB" id="4369595at2759"/>
<keyword evidence="2" id="KW-1185">Reference proteome</keyword>
<reference evidence="1 2" key="1">
    <citation type="submission" date="2019-04" db="EMBL/GenBank/DDBJ databases">
        <title>Friends and foes A comparative genomics study of 23 Aspergillus species from section Flavi.</title>
        <authorList>
            <consortium name="DOE Joint Genome Institute"/>
            <person name="Kjaerbolling I."/>
            <person name="Vesth T."/>
            <person name="Frisvad J.C."/>
            <person name="Nybo J.L."/>
            <person name="Theobald S."/>
            <person name="Kildgaard S."/>
            <person name="Isbrandt T."/>
            <person name="Kuo A."/>
            <person name="Sato A."/>
            <person name="Lyhne E.K."/>
            <person name="Kogle M.E."/>
            <person name="Wiebenga A."/>
            <person name="Kun R.S."/>
            <person name="Lubbers R.J."/>
            <person name="Makela M.R."/>
            <person name="Barry K."/>
            <person name="Chovatia M."/>
            <person name="Clum A."/>
            <person name="Daum C."/>
            <person name="Haridas S."/>
            <person name="He G."/>
            <person name="LaButti K."/>
            <person name="Lipzen A."/>
            <person name="Mondo S."/>
            <person name="Riley R."/>
            <person name="Salamov A."/>
            <person name="Simmons B.A."/>
            <person name="Magnuson J.K."/>
            <person name="Henrissat B."/>
            <person name="Mortensen U.H."/>
            <person name="Larsen T.O."/>
            <person name="Devries R.P."/>
            <person name="Grigoriev I.V."/>
            <person name="Machida M."/>
            <person name="Baker S.E."/>
            <person name="Andersen M.R."/>
        </authorList>
    </citation>
    <scope>NUCLEOTIDE SEQUENCE [LARGE SCALE GENOMIC DNA]</scope>
    <source>
        <strain evidence="1 2">IBT 18842</strain>
    </source>
</reference>
<evidence type="ECO:0000313" key="2">
    <source>
        <dbReference type="Proteomes" id="UP000325780"/>
    </source>
</evidence>
<dbReference type="AlphaFoldDB" id="A0A5N6U0D3"/>
<organism evidence="1 2">
    <name type="scientific">Aspergillus avenaceus</name>
    <dbReference type="NCBI Taxonomy" id="36643"/>
    <lineage>
        <taxon>Eukaryota</taxon>
        <taxon>Fungi</taxon>
        <taxon>Dikarya</taxon>
        <taxon>Ascomycota</taxon>
        <taxon>Pezizomycotina</taxon>
        <taxon>Eurotiomycetes</taxon>
        <taxon>Eurotiomycetidae</taxon>
        <taxon>Eurotiales</taxon>
        <taxon>Aspergillaceae</taxon>
        <taxon>Aspergillus</taxon>
        <taxon>Aspergillus subgen. Circumdati</taxon>
    </lineage>
</organism>
<gene>
    <name evidence="1" type="ORF">BDV25DRAFT_151742</name>
</gene>
<protein>
    <recommendedName>
        <fullName evidence="3">RanBP2-type domain-containing protein</fullName>
    </recommendedName>
</protein>
<evidence type="ECO:0008006" key="3">
    <source>
        <dbReference type="Google" id="ProtNLM"/>
    </source>
</evidence>
<sequence length="56" mass="6189">MAQTASPRPENIQNTARPNMAGWWICCNCQGENNPVLNSGRCTICEHKQCPSCRPA</sequence>
<dbReference type="EMBL" id="ML742060">
    <property type="protein sequence ID" value="KAE8152004.1"/>
    <property type="molecule type" value="Genomic_DNA"/>
</dbReference>